<feature type="compositionally biased region" description="Basic residues" evidence="1">
    <location>
        <begin position="256"/>
        <end position="265"/>
    </location>
</feature>
<dbReference type="AlphaFoldDB" id="A0A6J4L843"/>
<keyword evidence="2" id="KW-0378">Hydrolase</keyword>
<gene>
    <name evidence="2" type="ORF">AVDCRST_MAG72-21</name>
</gene>
<dbReference type="EMBL" id="CADCUJ010000002">
    <property type="protein sequence ID" value="CAA9326349.1"/>
    <property type="molecule type" value="Genomic_DNA"/>
</dbReference>
<organism evidence="2">
    <name type="scientific">uncultured Nocardioidaceae bacterium</name>
    <dbReference type="NCBI Taxonomy" id="253824"/>
    <lineage>
        <taxon>Bacteria</taxon>
        <taxon>Bacillati</taxon>
        <taxon>Actinomycetota</taxon>
        <taxon>Actinomycetes</taxon>
        <taxon>Propionibacteriales</taxon>
        <taxon>Nocardioidaceae</taxon>
        <taxon>environmental samples</taxon>
    </lineage>
</organism>
<evidence type="ECO:0000313" key="2">
    <source>
        <dbReference type="EMBL" id="CAA9326349.1"/>
    </source>
</evidence>
<feature type="compositionally biased region" description="Low complexity" evidence="1">
    <location>
        <begin position="134"/>
        <end position="147"/>
    </location>
</feature>
<feature type="region of interest" description="Disordered" evidence="1">
    <location>
        <begin position="1"/>
        <end position="36"/>
    </location>
</feature>
<feature type="region of interest" description="Disordered" evidence="1">
    <location>
        <begin position="76"/>
        <end position="202"/>
    </location>
</feature>
<feature type="non-terminal residue" evidence="2">
    <location>
        <position position="1"/>
    </location>
</feature>
<feature type="non-terminal residue" evidence="2">
    <location>
        <position position="318"/>
    </location>
</feature>
<dbReference type="GO" id="GO:0004622">
    <property type="term" value="F:phosphatidylcholine lysophospholipase activity"/>
    <property type="evidence" value="ECO:0007669"/>
    <property type="project" value="UniProtKB-EC"/>
</dbReference>
<evidence type="ECO:0000256" key="1">
    <source>
        <dbReference type="SAM" id="MobiDB-lite"/>
    </source>
</evidence>
<sequence length="318" mass="33877">ERPGRDGGPSRRAVLCADSAPARRRRGGGRRNAGLPSLRAADLARGAPPARVRRLLLPDTCGRVLGVPGLRLLRPRPAQARTVDPPAPDPELRHRPGRVLRGDRRGRAAGSRAGRARPSRAQRTLHRRAGGRAVGARAPAPARGDGAQLPVARPERRPSRAHCGHPTARPGRGAPALPGRPAHRVRPLRPEPAPRPPRRVGLRPGLETARELAGVRRLAAGRAPRPRRDPPGCRRRRTGSGADLCAELLTHCLGREHHRARHRPRRGADPAMGTPAGRAGEPGEPRRGGARRHLVGRTGAGGGVPRGGALARGLRRPV</sequence>
<protein>
    <submittedName>
        <fullName evidence="2">Lysophospholipase</fullName>
        <ecNumber evidence="2">3.1.1.5</ecNumber>
    </submittedName>
</protein>
<feature type="region of interest" description="Disordered" evidence="1">
    <location>
        <begin position="256"/>
        <end position="318"/>
    </location>
</feature>
<feature type="compositionally biased region" description="Basic and acidic residues" evidence="1">
    <location>
        <begin position="90"/>
        <end position="106"/>
    </location>
</feature>
<dbReference type="EC" id="3.1.1.5" evidence="2"/>
<feature type="compositionally biased region" description="Basic residues" evidence="1">
    <location>
        <begin position="114"/>
        <end position="130"/>
    </location>
</feature>
<proteinExistence type="predicted"/>
<feature type="compositionally biased region" description="Low complexity" evidence="1">
    <location>
        <begin position="164"/>
        <end position="180"/>
    </location>
</feature>
<feature type="region of interest" description="Disordered" evidence="1">
    <location>
        <begin position="214"/>
        <end position="240"/>
    </location>
</feature>
<accession>A0A6J4L843</accession>
<name>A0A6J4L843_9ACTN</name>
<reference evidence="2" key="1">
    <citation type="submission" date="2020-02" db="EMBL/GenBank/DDBJ databases">
        <authorList>
            <person name="Meier V. D."/>
        </authorList>
    </citation>
    <scope>NUCLEOTIDE SEQUENCE</scope>
    <source>
        <strain evidence="2">AVDCRST_MAG72</strain>
    </source>
</reference>